<dbReference type="Proteomes" id="UP001418796">
    <property type="component" value="Unassembled WGS sequence"/>
</dbReference>
<sequence length="318" mass="35725">MSFIDMPIEALKEYKGINPRPDDFDSYWAEALEELKNTDPNVQLEKSEFQAPFAECFDLFFTGVGGARVYAKYIKPALPKDSHPALLHFHGYSGHSPEWSDLLGYAASGFSVLAMDVRGQGGRSEDNAQVLGNTLNGHIIRGVQNPKDLFFRNVFLDTAQLVRVAQEMPEVDAERIVATGSSQGGALTIACGALAPTVKKLAPNYPFLSDYKRVWEIDAKNSSYNEIHNYFRRFDPRHERAEEFFTTLGYIDIQNLADRIKGEVLMGVGLMDNSCPPSTQFAAYNKIKSKKTYVLYPDFAHEQLPGQPDKIYQFLLDC</sequence>
<evidence type="ECO:0000259" key="1">
    <source>
        <dbReference type="Pfam" id="PF05448"/>
    </source>
</evidence>
<evidence type="ECO:0000313" key="3">
    <source>
        <dbReference type="Proteomes" id="UP001418796"/>
    </source>
</evidence>
<dbReference type="PANTHER" id="PTHR40111">
    <property type="entry name" value="CEPHALOSPORIN-C DEACETYLASE"/>
    <property type="match status" value="1"/>
</dbReference>
<dbReference type="RefSeq" id="WP_343130914.1">
    <property type="nucleotide sequence ID" value="NZ_JBCITK010000001.1"/>
</dbReference>
<accession>A0ABU9VLR8</accession>
<name>A0ABU9VLR8_9BACI</name>
<feature type="domain" description="Acetyl xylan esterase" evidence="1">
    <location>
        <begin position="1"/>
        <end position="316"/>
    </location>
</feature>
<proteinExistence type="predicted"/>
<dbReference type="InterPro" id="IPR039069">
    <property type="entry name" value="CE7"/>
</dbReference>
<dbReference type="InterPro" id="IPR029058">
    <property type="entry name" value="AB_hydrolase_fold"/>
</dbReference>
<comment type="caution">
    <text evidence="2">The sequence shown here is derived from an EMBL/GenBank/DDBJ whole genome shotgun (WGS) entry which is preliminary data.</text>
</comment>
<dbReference type="Gene3D" id="3.40.50.1820">
    <property type="entry name" value="alpha/beta hydrolase"/>
    <property type="match status" value="1"/>
</dbReference>
<keyword evidence="3" id="KW-1185">Reference proteome</keyword>
<dbReference type="InterPro" id="IPR008391">
    <property type="entry name" value="AXE1_dom"/>
</dbReference>
<protein>
    <submittedName>
        <fullName evidence="2">Alpha/beta fold hydrolase</fullName>
    </submittedName>
</protein>
<dbReference type="Pfam" id="PF05448">
    <property type="entry name" value="AXE1"/>
    <property type="match status" value="1"/>
</dbReference>
<reference evidence="2 3" key="1">
    <citation type="submission" date="2024-03" db="EMBL/GenBank/DDBJ databases">
        <title>Bacilli Hybrid Assemblies.</title>
        <authorList>
            <person name="Kovac J."/>
        </authorList>
    </citation>
    <scope>NUCLEOTIDE SEQUENCE [LARGE SCALE GENOMIC DNA]</scope>
    <source>
        <strain evidence="2 3">FSL R7-0666</strain>
    </source>
</reference>
<dbReference type="PANTHER" id="PTHR40111:SF1">
    <property type="entry name" value="CEPHALOSPORIN-C DEACETYLASE"/>
    <property type="match status" value="1"/>
</dbReference>
<dbReference type="SUPFAM" id="SSF53474">
    <property type="entry name" value="alpha/beta-Hydrolases"/>
    <property type="match status" value="1"/>
</dbReference>
<keyword evidence="2" id="KW-0378">Hydrolase</keyword>
<dbReference type="EMBL" id="JBCITK010000001">
    <property type="protein sequence ID" value="MEN0644148.1"/>
    <property type="molecule type" value="Genomic_DNA"/>
</dbReference>
<gene>
    <name evidence="2" type="ORF">MKY91_13435</name>
</gene>
<dbReference type="GO" id="GO:0016787">
    <property type="term" value="F:hydrolase activity"/>
    <property type="evidence" value="ECO:0007669"/>
    <property type="project" value="UniProtKB-KW"/>
</dbReference>
<organism evidence="2 3">
    <name type="scientific">Alkalicoccobacillus gibsonii</name>
    <dbReference type="NCBI Taxonomy" id="79881"/>
    <lineage>
        <taxon>Bacteria</taxon>
        <taxon>Bacillati</taxon>
        <taxon>Bacillota</taxon>
        <taxon>Bacilli</taxon>
        <taxon>Bacillales</taxon>
        <taxon>Bacillaceae</taxon>
        <taxon>Alkalicoccobacillus</taxon>
    </lineage>
</organism>
<evidence type="ECO:0000313" key="2">
    <source>
        <dbReference type="EMBL" id="MEN0644148.1"/>
    </source>
</evidence>